<comment type="similarity">
    <text evidence="2 7">Belongs to the FPP/GGPP synthase family.</text>
</comment>
<dbReference type="EC" id="2.5.1.-" evidence="8"/>
<dbReference type="GO" id="GO:0016740">
    <property type="term" value="F:transferase activity"/>
    <property type="evidence" value="ECO:0007669"/>
    <property type="project" value="UniProtKB-KW"/>
</dbReference>
<evidence type="ECO:0000256" key="3">
    <source>
        <dbReference type="ARBA" id="ARBA00022679"/>
    </source>
</evidence>
<evidence type="ECO:0000313" key="8">
    <source>
        <dbReference type="EMBL" id="MFM9413795.1"/>
    </source>
</evidence>
<evidence type="ECO:0000256" key="4">
    <source>
        <dbReference type="ARBA" id="ARBA00022723"/>
    </source>
</evidence>
<sequence>MSKAALAEKTALISNHLEGLFQPTDAFNDRLYEAMRYSLLAGGKRLRPVLVLAACEAVGGHLDEKALDVAAAIECIHTYSLIHDDLPGMDDDDLRRGKPTNHVVYGVGMAILAGDGLLTEAFSLIAKACGDTPLAAAVMRELAEGAGIRGMVAGQGQDLLSEGKRIDLDHMQWIHRHKTGALILAACRMGGLLGGADEKSMAALTGYGQALGLAFQITDDILDVVGDEALMGKHTGSDAKSEKATYPTLLGLDQSRALAEEAVNDALAALGDLQGDGSLLMYIASRILARQS</sequence>
<dbReference type="InterPro" id="IPR008949">
    <property type="entry name" value="Isoprenoid_synthase_dom_sf"/>
</dbReference>
<protein>
    <submittedName>
        <fullName evidence="8">Polyprenyl synthetase family protein</fullName>
        <ecNumber evidence="8">2.5.1.-</ecNumber>
    </submittedName>
</protein>
<keyword evidence="5" id="KW-0460">Magnesium</keyword>
<accession>A0ABW9GZC6</accession>
<keyword evidence="9" id="KW-1185">Reference proteome</keyword>
<keyword evidence="4" id="KW-0479">Metal-binding</keyword>
<dbReference type="SUPFAM" id="SSF48576">
    <property type="entry name" value="Terpenoid synthases"/>
    <property type="match status" value="1"/>
</dbReference>
<evidence type="ECO:0000256" key="2">
    <source>
        <dbReference type="ARBA" id="ARBA00006706"/>
    </source>
</evidence>
<comment type="cofactor">
    <cofactor evidence="1">
        <name>Mg(2+)</name>
        <dbReference type="ChEBI" id="CHEBI:18420"/>
    </cofactor>
</comment>
<comment type="caution">
    <text evidence="8">The sequence shown here is derived from an EMBL/GenBank/DDBJ whole genome shotgun (WGS) entry which is preliminary data.</text>
</comment>
<evidence type="ECO:0000256" key="6">
    <source>
        <dbReference type="ARBA" id="ARBA00023229"/>
    </source>
</evidence>
<dbReference type="RefSeq" id="WP_408977411.1">
    <property type="nucleotide sequence ID" value="NZ_JBJUVG010000006.1"/>
</dbReference>
<name>A0ABW9GZC6_9FIRM</name>
<gene>
    <name evidence="8" type="ORF">ACKQTC_05405</name>
</gene>
<evidence type="ECO:0000256" key="5">
    <source>
        <dbReference type="ARBA" id="ARBA00022842"/>
    </source>
</evidence>
<dbReference type="NCBIfam" id="NF045485">
    <property type="entry name" value="FPPsyn"/>
    <property type="match status" value="1"/>
</dbReference>
<proteinExistence type="inferred from homology"/>
<dbReference type="SFLD" id="SFLDS00005">
    <property type="entry name" value="Isoprenoid_Synthase_Type_I"/>
    <property type="match status" value="1"/>
</dbReference>
<dbReference type="InterPro" id="IPR000092">
    <property type="entry name" value="Polyprenyl_synt"/>
</dbReference>
<dbReference type="PANTHER" id="PTHR43281:SF1">
    <property type="entry name" value="FARNESYL DIPHOSPHATE SYNTHASE"/>
    <property type="match status" value="1"/>
</dbReference>
<dbReference type="PANTHER" id="PTHR43281">
    <property type="entry name" value="FARNESYL DIPHOSPHATE SYNTHASE"/>
    <property type="match status" value="1"/>
</dbReference>
<dbReference type="InterPro" id="IPR053378">
    <property type="entry name" value="Prenyl_diphosphate_synthase"/>
</dbReference>
<reference evidence="8 9" key="1">
    <citation type="journal article" date="2016" name="Int. J. Syst. Evol. Microbiol.">
        <title>Peptococcus simiae sp. nov., isolated from rhesus macaque faeces and emended description of the genus Peptococcus.</title>
        <authorList>
            <person name="Shkoporov A.N."/>
            <person name="Efimov B.A."/>
            <person name="Kondova I."/>
            <person name="Ouwerling B."/>
            <person name="Chaplin A.V."/>
            <person name="Shcherbakova V.A."/>
            <person name="Langermans J.A.M."/>
        </authorList>
    </citation>
    <scope>NUCLEOTIDE SEQUENCE [LARGE SCALE GENOMIC DNA]</scope>
    <source>
        <strain evidence="8 9">M108</strain>
    </source>
</reference>
<dbReference type="PROSITE" id="PS00444">
    <property type="entry name" value="POLYPRENYL_SYNTHASE_2"/>
    <property type="match status" value="1"/>
</dbReference>
<dbReference type="Pfam" id="PF00348">
    <property type="entry name" value="polyprenyl_synt"/>
    <property type="match status" value="1"/>
</dbReference>
<evidence type="ECO:0000256" key="7">
    <source>
        <dbReference type="RuleBase" id="RU004466"/>
    </source>
</evidence>
<evidence type="ECO:0000313" key="9">
    <source>
        <dbReference type="Proteomes" id="UP001631949"/>
    </source>
</evidence>
<dbReference type="EMBL" id="JBJUVG010000006">
    <property type="protein sequence ID" value="MFM9413795.1"/>
    <property type="molecule type" value="Genomic_DNA"/>
</dbReference>
<dbReference type="SFLD" id="SFLDG01017">
    <property type="entry name" value="Polyprenyl_Transferase_Like"/>
    <property type="match status" value="1"/>
</dbReference>
<organism evidence="8 9">
    <name type="scientific">Peptococcus simiae</name>
    <dbReference type="NCBI Taxonomy" id="1643805"/>
    <lineage>
        <taxon>Bacteria</taxon>
        <taxon>Bacillati</taxon>
        <taxon>Bacillota</taxon>
        <taxon>Clostridia</taxon>
        <taxon>Eubacteriales</taxon>
        <taxon>Peptococcaceae</taxon>
        <taxon>Peptococcus</taxon>
    </lineage>
</organism>
<dbReference type="Gene3D" id="1.10.600.10">
    <property type="entry name" value="Farnesyl Diphosphate Synthase"/>
    <property type="match status" value="1"/>
</dbReference>
<keyword evidence="6" id="KW-0414">Isoprene biosynthesis</keyword>
<dbReference type="Proteomes" id="UP001631949">
    <property type="component" value="Unassembled WGS sequence"/>
</dbReference>
<dbReference type="CDD" id="cd00685">
    <property type="entry name" value="Trans_IPPS_HT"/>
    <property type="match status" value="1"/>
</dbReference>
<dbReference type="InterPro" id="IPR033749">
    <property type="entry name" value="Polyprenyl_synt_CS"/>
</dbReference>
<dbReference type="PROSITE" id="PS00723">
    <property type="entry name" value="POLYPRENYL_SYNTHASE_1"/>
    <property type="match status" value="1"/>
</dbReference>
<evidence type="ECO:0000256" key="1">
    <source>
        <dbReference type="ARBA" id="ARBA00001946"/>
    </source>
</evidence>
<keyword evidence="3 7" id="KW-0808">Transferase</keyword>